<feature type="transmembrane region" description="Helical" evidence="1">
    <location>
        <begin position="38"/>
        <end position="57"/>
    </location>
</feature>
<keyword evidence="1" id="KW-0812">Transmembrane</keyword>
<proteinExistence type="predicted"/>
<organism evidence="2 3">
    <name type="scientific">Treponema pedis</name>
    <dbReference type="NCBI Taxonomy" id="409322"/>
    <lineage>
        <taxon>Bacteria</taxon>
        <taxon>Pseudomonadati</taxon>
        <taxon>Spirochaetota</taxon>
        <taxon>Spirochaetia</taxon>
        <taxon>Spirochaetales</taxon>
        <taxon>Treponemataceae</taxon>
        <taxon>Treponema</taxon>
    </lineage>
</organism>
<sequence length="157" mass="17833">MKHIYKTSLYRIILNIGLGFFVSAFIALLTSFLIKNTFIQLLIFVGVYAAYIWLVVLDNIITIEVDDSKAVIKKGKTAKTYPLDTTSFRAVITTRRQRNSVISTDTECMLYITPENGNEEMVNCELIGKYKFQQLIEDLGISGDSSPVNKIDTKKEY</sequence>
<dbReference type="Proteomes" id="UP000593915">
    <property type="component" value="Chromosome"/>
</dbReference>
<evidence type="ECO:0000256" key="1">
    <source>
        <dbReference type="SAM" id="Phobius"/>
    </source>
</evidence>
<reference evidence="2 3" key="1">
    <citation type="submission" date="2020-09" db="EMBL/GenBank/DDBJ databases">
        <title>Characterization of Treponema spp. from bovine digital dermatitis in Korea.</title>
        <authorList>
            <person name="Espiritu H.M."/>
            <person name="Cho Y.I."/>
            <person name="Mamuad L."/>
        </authorList>
    </citation>
    <scope>NUCLEOTIDE SEQUENCE [LARGE SCALE GENOMIC DNA]</scope>
    <source>
        <strain evidence="2 3">KS1</strain>
    </source>
</reference>
<feature type="transmembrane region" description="Helical" evidence="1">
    <location>
        <begin position="12"/>
        <end position="32"/>
    </location>
</feature>
<gene>
    <name evidence="2" type="ORF">IFE08_02355</name>
</gene>
<dbReference type="RefSeq" id="WP_024468036.1">
    <property type="nucleotide sequence ID" value="NZ_CP061839.1"/>
</dbReference>
<keyword evidence="1" id="KW-1133">Transmembrane helix</keyword>
<accession>A0A7S6WQ63</accession>
<name>A0A7S6WQ63_9SPIR</name>
<dbReference type="AlphaFoldDB" id="A0A7S6WQ63"/>
<evidence type="ECO:0000313" key="2">
    <source>
        <dbReference type="EMBL" id="QOW61260.1"/>
    </source>
</evidence>
<evidence type="ECO:0000313" key="3">
    <source>
        <dbReference type="Proteomes" id="UP000593915"/>
    </source>
</evidence>
<protein>
    <submittedName>
        <fullName evidence="2">Uncharacterized protein</fullName>
    </submittedName>
</protein>
<keyword evidence="1" id="KW-0472">Membrane</keyword>
<dbReference type="EMBL" id="CP061839">
    <property type="protein sequence ID" value="QOW61260.1"/>
    <property type="molecule type" value="Genomic_DNA"/>
</dbReference>